<evidence type="ECO:0000313" key="13">
    <source>
        <dbReference type="Proteomes" id="UP000184204"/>
    </source>
</evidence>
<proteinExistence type="inferred from homology"/>
<reference evidence="12" key="2">
    <citation type="submission" date="2016-01" db="EMBL/GenBank/DDBJ databases">
        <authorList>
            <person name="Poehlein A."/>
            <person name="Schlien K."/>
            <person name="Gottschalk G."/>
            <person name="Buckel W."/>
            <person name="Daniel R."/>
        </authorList>
    </citation>
    <scope>NUCLEOTIDE SEQUENCE [LARGE SCALE GENOMIC DNA]</scope>
    <source>
        <strain evidence="12">X2</strain>
    </source>
</reference>
<dbReference type="InterPro" id="IPR017896">
    <property type="entry name" value="4Fe4S_Fe-S-bd"/>
</dbReference>
<feature type="binding site" evidence="8">
    <location>
        <position position="410"/>
    </location>
    <ligand>
        <name>[4Fe-4S] cluster</name>
        <dbReference type="ChEBI" id="CHEBI:49883"/>
        <label>2</label>
    </ligand>
</feature>
<dbReference type="Pfam" id="PF13375">
    <property type="entry name" value="RnfC_N"/>
    <property type="match status" value="1"/>
</dbReference>
<dbReference type="InterPro" id="IPR019554">
    <property type="entry name" value="Soluble_ligand-bd"/>
</dbReference>
<dbReference type="GO" id="GO:0009055">
    <property type="term" value="F:electron transfer activity"/>
    <property type="evidence" value="ECO:0007669"/>
    <property type="project" value="InterPro"/>
</dbReference>
<evidence type="ECO:0000313" key="12">
    <source>
        <dbReference type="Proteomes" id="UP000068026"/>
    </source>
</evidence>
<dbReference type="InterPro" id="IPR010208">
    <property type="entry name" value="Ion_transpt_RnfC/RsxC"/>
</dbReference>
<evidence type="ECO:0000256" key="1">
    <source>
        <dbReference type="ARBA" id="ARBA00022448"/>
    </source>
</evidence>
<evidence type="ECO:0000313" key="10">
    <source>
        <dbReference type="EMBL" id="AMJ39735.1"/>
    </source>
</evidence>
<keyword evidence="5 8" id="KW-0249">Electron transport</keyword>
<comment type="subunit">
    <text evidence="8">The complex is composed of six subunits: RnfA, RnfB, RnfC, RnfD, RnfE and RnfG.</text>
</comment>
<keyword evidence="8" id="KW-1278">Translocase</keyword>
<dbReference type="GO" id="GO:0046872">
    <property type="term" value="F:metal ion binding"/>
    <property type="evidence" value="ECO:0007669"/>
    <property type="project" value="UniProtKB-KW"/>
</dbReference>
<dbReference type="GO" id="GO:0005886">
    <property type="term" value="C:plasma membrane"/>
    <property type="evidence" value="ECO:0007669"/>
    <property type="project" value="UniProtKB-SubCell"/>
</dbReference>
<keyword evidence="8" id="KW-0472">Membrane</keyword>
<name>A0A0X8VBH9_ANAPI</name>
<feature type="binding site" evidence="8">
    <location>
        <position position="381"/>
    </location>
    <ligand>
        <name>[4Fe-4S] cluster</name>
        <dbReference type="ChEBI" id="CHEBI:49883"/>
        <label>2</label>
    </ligand>
</feature>
<dbReference type="InterPro" id="IPR017900">
    <property type="entry name" value="4Fe4S_Fe_S_CS"/>
</dbReference>
<dbReference type="Proteomes" id="UP000068026">
    <property type="component" value="Chromosome"/>
</dbReference>
<sequence>MQALTFKRGVHPPDGKALSAEQPIQVILPKENSELFYPMSQHIGAPCEPLVAVGDHVKVGQKIAESPAFMSSPIFASVSGEVVDIRPMLVPGGVMVKSIVVKNDGKMEEIEGLNQGRDYTKMTNDEILAAIKDAGVVGLGGAGFPTHVKLNPPKDNPIDYILINAAECEPYLTCDYRLMVEEPERIVKGLQIMLKLHPNAKGVIGIEMNKPKAIEIMTKACEGISNIVVQPLVTKFPQGSEKHLIYAITKREVKSGALPASAGCIVDNVDTVLAIERAIVKGRPLMRRVVTVSGQGIKNPGNYKIRIGMTLRDLVDAIGGFNEENPPVKLIAGGPMMGPSLYTLDVASVKTTSGLLCFTKEEAFIPEERNCIRCGKCVDHCPMGLMPFMLNFLALKGDGDAFVAHHGLDCIECGSCSYECPAKRQLAQSIRAVKKIEAGKKAAAAAAARAKAEAEAKAKAEKN</sequence>
<protein>
    <recommendedName>
        <fullName evidence="8">Ion-translocating oxidoreductase complex subunit C</fullName>
        <ecNumber evidence="8">7.-.-.-</ecNumber>
    </recommendedName>
    <alternativeName>
        <fullName evidence="8">Rnf electron transport complex subunit C</fullName>
    </alternativeName>
</protein>
<dbReference type="PROSITE" id="PS51379">
    <property type="entry name" value="4FE4S_FER_2"/>
    <property type="match status" value="1"/>
</dbReference>
<keyword evidence="3 8" id="KW-0479">Metal-binding</keyword>
<evidence type="ECO:0000256" key="7">
    <source>
        <dbReference type="ARBA" id="ARBA00023014"/>
    </source>
</evidence>
<dbReference type="SUPFAM" id="SSF142019">
    <property type="entry name" value="Nqo1 FMN-binding domain-like"/>
    <property type="match status" value="1"/>
</dbReference>
<dbReference type="PANTHER" id="PTHR43034">
    <property type="entry name" value="ION-TRANSLOCATING OXIDOREDUCTASE COMPLEX SUBUNIT C"/>
    <property type="match status" value="1"/>
</dbReference>
<dbReference type="Pfam" id="PF12838">
    <property type="entry name" value="Fer4_7"/>
    <property type="match status" value="1"/>
</dbReference>
<evidence type="ECO:0000256" key="4">
    <source>
        <dbReference type="ARBA" id="ARBA00022737"/>
    </source>
</evidence>
<dbReference type="Proteomes" id="UP000184204">
    <property type="component" value="Unassembled WGS sequence"/>
</dbReference>
<dbReference type="AlphaFoldDB" id="A0A0X8VBH9"/>
<dbReference type="Pfam" id="PF01512">
    <property type="entry name" value="Complex1_51K"/>
    <property type="match status" value="1"/>
</dbReference>
<feature type="binding site" evidence="8">
    <location>
        <position position="377"/>
    </location>
    <ligand>
        <name>[4Fe-4S] cluster</name>
        <dbReference type="ChEBI" id="CHEBI:49883"/>
        <label>1</label>
    </ligand>
</feature>
<comment type="similarity">
    <text evidence="8">Belongs to the 4Fe4S bacterial-type ferredoxin family. RnfC subfamily.</text>
</comment>
<dbReference type="EMBL" id="FQUA01000001">
    <property type="protein sequence ID" value="SHE29346.1"/>
    <property type="molecule type" value="Genomic_DNA"/>
</dbReference>
<dbReference type="GO" id="GO:0051539">
    <property type="term" value="F:4 iron, 4 sulfur cluster binding"/>
    <property type="evidence" value="ECO:0007669"/>
    <property type="project" value="UniProtKB-KW"/>
</dbReference>
<keyword evidence="12" id="KW-1185">Reference proteome</keyword>
<dbReference type="EMBL" id="CP014223">
    <property type="protein sequence ID" value="AMJ39735.1"/>
    <property type="molecule type" value="Genomic_DNA"/>
</dbReference>
<reference evidence="11" key="4">
    <citation type="submission" date="2016-11" db="EMBL/GenBank/DDBJ databases">
        <authorList>
            <person name="Varghese N."/>
            <person name="Submissions S."/>
        </authorList>
    </citation>
    <scope>NUCLEOTIDE SEQUENCE</scope>
    <source>
        <strain evidence="11">DSM 1682</strain>
    </source>
</reference>
<dbReference type="KEGG" id="cpro:CPRO_01110"/>
<keyword evidence="7 8" id="KW-0411">Iron-sulfur</keyword>
<dbReference type="Gene3D" id="3.10.20.600">
    <property type="match status" value="1"/>
</dbReference>
<dbReference type="PANTHER" id="PTHR43034:SF2">
    <property type="entry name" value="ION-TRANSLOCATING OXIDOREDUCTASE COMPLEX SUBUNIT C"/>
    <property type="match status" value="1"/>
</dbReference>
<dbReference type="EC" id="7.-.-.-" evidence="8"/>
<keyword evidence="6 8" id="KW-0408">Iron</keyword>
<dbReference type="InterPro" id="IPR026902">
    <property type="entry name" value="RnfC_N"/>
</dbReference>
<dbReference type="PROSITE" id="PS00198">
    <property type="entry name" value="4FE4S_FER_1"/>
    <property type="match status" value="2"/>
</dbReference>
<reference evidence="13" key="3">
    <citation type="submission" date="2016-11" db="EMBL/GenBank/DDBJ databases">
        <authorList>
            <person name="Jaros S."/>
            <person name="Januszkiewicz K."/>
            <person name="Wedrychowicz H."/>
        </authorList>
    </citation>
    <scope>NUCLEOTIDE SEQUENCE [LARGE SCALE GENOMIC DNA]</scope>
    <source>
        <strain evidence="13">DSM 1682</strain>
    </source>
</reference>
<dbReference type="HAMAP" id="MF_00461">
    <property type="entry name" value="RsxC_RnfC"/>
    <property type="match status" value="1"/>
</dbReference>
<dbReference type="RefSeq" id="WP_066046671.1">
    <property type="nucleotide sequence ID" value="NZ_CP014223.1"/>
</dbReference>
<comment type="subcellular location">
    <subcellularLocation>
        <location evidence="8">Cell membrane</location>
        <topology evidence="8">Peripheral membrane protein</topology>
    </subcellularLocation>
</comment>
<dbReference type="NCBIfam" id="NF003454">
    <property type="entry name" value="PRK05035.1"/>
    <property type="match status" value="1"/>
</dbReference>
<dbReference type="Gene3D" id="3.40.50.11540">
    <property type="entry name" value="NADH-ubiquinone oxidoreductase 51kDa subunit"/>
    <property type="match status" value="1"/>
</dbReference>
<accession>A0A0X8VBH9</accession>
<dbReference type="InterPro" id="IPR037225">
    <property type="entry name" value="Nuo51_FMN-bd_sf"/>
</dbReference>
<feature type="binding site" evidence="8">
    <location>
        <position position="413"/>
    </location>
    <ligand>
        <name>[4Fe-4S] cluster</name>
        <dbReference type="ChEBI" id="CHEBI:49883"/>
        <label>2</label>
    </ligand>
</feature>
<reference evidence="10 12" key="1">
    <citation type="journal article" date="2016" name="Genome Announc.">
        <title>Complete Genome Sequence of the Amino Acid-Fermenting Clostridium propionicum X2 (DSM 1682).</title>
        <authorList>
            <person name="Poehlein A."/>
            <person name="Schlien K."/>
            <person name="Chowdhury N.P."/>
            <person name="Gottschalk G."/>
            <person name="Buckel W."/>
            <person name="Daniel R."/>
        </authorList>
    </citation>
    <scope>NUCLEOTIDE SEQUENCE [LARGE SCALE GENOMIC DNA]</scope>
    <source>
        <strain evidence="10 12">X2</strain>
    </source>
</reference>
<evidence type="ECO:0000313" key="11">
    <source>
        <dbReference type="EMBL" id="SHE29346.1"/>
    </source>
</evidence>
<dbReference type="InterPro" id="IPR011538">
    <property type="entry name" value="Nuo51_FMN-bd"/>
</dbReference>
<dbReference type="GO" id="GO:0022900">
    <property type="term" value="P:electron transport chain"/>
    <property type="evidence" value="ECO:0007669"/>
    <property type="project" value="UniProtKB-UniRule"/>
</dbReference>
<dbReference type="NCBIfam" id="TIGR01945">
    <property type="entry name" value="rnfC"/>
    <property type="match status" value="1"/>
</dbReference>
<feature type="binding site" evidence="8">
    <location>
        <position position="420"/>
    </location>
    <ligand>
        <name>[4Fe-4S] cluster</name>
        <dbReference type="ChEBI" id="CHEBI:49883"/>
        <label>1</label>
    </ligand>
</feature>
<keyword evidence="8" id="KW-1003">Cell membrane</keyword>
<keyword evidence="2 8" id="KW-0004">4Fe-4S</keyword>
<feature type="domain" description="4Fe-4S ferredoxin-type" evidence="9">
    <location>
        <begin position="361"/>
        <end position="391"/>
    </location>
</feature>
<feature type="binding site" evidence="8">
    <location>
        <position position="374"/>
    </location>
    <ligand>
        <name>[4Fe-4S] cluster</name>
        <dbReference type="ChEBI" id="CHEBI:49883"/>
        <label>1</label>
    </ligand>
</feature>
<evidence type="ECO:0000256" key="6">
    <source>
        <dbReference type="ARBA" id="ARBA00023004"/>
    </source>
</evidence>
<comment type="function">
    <text evidence="8">Part of a membrane-bound complex that couples electron transfer with translocation of ions across the membrane.</text>
</comment>
<organism evidence="11 13">
    <name type="scientific">Anaerotignum propionicum DSM 1682</name>
    <dbReference type="NCBI Taxonomy" id="991789"/>
    <lineage>
        <taxon>Bacteria</taxon>
        <taxon>Bacillati</taxon>
        <taxon>Bacillota</taxon>
        <taxon>Clostridia</taxon>
        <taxon>Lachnospirales</taxon>
        <taxon>Anaerotignaceae</taxon>
        <taxon>Anaerotignum</taxon>
    </lineage>
</organism>
<evidence type="ECO:0000256" key="8">
    <source>
        <dbReference type="HAMAP-Rule" id="MF_00461"/>
    </source>
</evidence>
<evidence type="ECO:0000256" key="2">
    <source>
        <dbReference type="ARBA" id="ARBA00022485"/>
    </source>
</evidence>
<comment type="cofactor">
    <cofactor evidence="8">
        <name>[4Fe-4S] cluster</name>
        <dbReference type="ChEBI" id="CHEBI:49883"/>
    </cofactor>
    <text evidence="8">Binds 2 [4Fe-4S] clusters per subunit.</text>
</comment>
<evidence type="ECO:0000256" key="3">
    <source>
        <dbReference type="ARBA" id="ARBA00022723"/>
    </source>
</evidence>
<evidence type="ECO:0000259" key="9">
    <source>
        <dbReference type="PROSITE" id="PS51379"/>
    </source>
</evidence>
<keyword evidence="4 8" id="KW-0677">Repeat</keyword>
<evidence type="ECO:0000256" key="5">
    <source>
        <dbReference type="ARBA" id="ARBA00022982"/>
    </source>
</evidence>
<keyword evidence="1 8" id="KW-0813">Transport</keyword>
<dbReference type="Pfam" id="PF10531">
    <property type="entry name" value="SLBB"/>
    <property type="match status" value="1"/>
</dbReference>
<dbReference type="SUPFAM" id="SSF46548">
    <property type="entry name" value="alpha-helical ferredoxin"/>
    <property type="match status" value="1"/>
</dbReference>
<feature type="binding site" evidence="8">
    <location>
        <position position="371"/>
    </location>
    <ligand>
        <name>[4Fe-4S] cluster</name>
        <dbReference type="ChEBI" id="CHEBI:49883"/>
        <label>1</label>
    </ligand>
</feature>
<dbReference type="Gene3D" id="3.30.70.20">
    <property type="match status" value="1"/>
</dbReference>
<feature type="binding site" evidence="8">
    <location>
        <position position="416"/>
    </location>
    <ligand>
        <name>[4Fe-4S] cluster</name>
        <dbReference type="ChEBI" id="CHEBI:49883"/>
        <label>2</label>
    </ligand>
</feature>
<gene>
    <name evidence="8 10" type="primary">rnfC</name>
    <name evidence="10" type="ORF">CPRO_01110</name>
    <name evidence="11" type="ORF">SAMN02745151_00245</name>
</gene>
<dbReference type="OrthoDB" id="9767754at2"/>